<dbReference type="InterPro" id="IPR036514">
    <property type="entry name" value="SGNH_hydro_sf"/>
</dbReference>
<evidence type="ECO:0000259" key="1">
    <source>
        <dbReference type="Pfam" id="PF13472"/>
    </source>
</evidence>
<dbReference type="EMBL" id="BAABHC010000039">
    <property type="protein sequence ID" value="GAA4443894.1"/>
    <property type="molecule type" value="Genomic_DNA"/>
</dbReference>
<dbReference type="Gene3D" id="3.40.50.1110">
    <property type="entry name" value="SGNH hydrolase"/>
    <property type="match status" value="1"/>
</dbReference>
<sequence>MKTYLALGDSYTIGESVPAADQWGMQLAEMLRAEGVAVSNPVTIARTGWTTSELASAIAAAAPDPTFDLVTLLIGVNNQYRGLPLSDYRTEFSDLLQTAIRLAKGNPKNVLVLSIPDWGATPFGQGRDREQISAEIAAFNAAAKEIAQDAGVTFIDITPLTGKAADNLSYVASDGLHYSGKMHREWALLALPEAKKIL</sequence>
<protein>
    <submittedName>
        <fullName evidence="2">SGNH/GDSL hydrolase family protein</fullName>
    </submittedName>
</protein>
<dbReference type="Proteomes" id="UP001500552">
    <property type="component" value="Unassembled WGS sequence"/>
</dbReference>
<name>A0ABP8M5U2_9BACT</name>
<keyword evidence="2" id="KW-0378">Hydrolase</keyword>
<evidence type="ECO:0000313" key="3">
    <source>
        <dbReference type="Proteomes" id="UP001500552"/>
    </source>
</evidence>
<dbReference type="Pfam" id="PF13472">
    <property type="entry name" value="Lipase_GDSL_2"/>
    <property type="match status" value="1"/>
</dbReference>
<gene>
    <name evidence="2" type="ORF">GCM10023188_45080</name>
</gene>
<reference evidence="3" key="1">
    <citation type="journal article" date="2019" name="Int. J. Syst. Evol. Microbiol.">
        <title>The Global Catalogue of Microorganisms (GCM) 10K type strain sequencing project: providing services to taxonomists for standard genome sequencing and annotation.</title>
        <authorList>
            <consortium name="The Broad Institute Genomics Platform"/>
            <consortium name="The Broad Institute Genome Sequencing Center for Infectious Disease"/>
            <person name="Wu L."/>
            <person name="Ma J."/>
        </authorList>
    </citation>
    <scope>NUCLEOTIDE SEQUENCE [LARGE SCALE GENOMIC DNA]</scope>
    <source>
        <strain evidence="3">JCM 17926</strain>
    </source>
</reference>
<dbReference type="InterPro" id="IPR013830">
    <property type="entry name" value="SGNH_hydro"/>
</dbReference>
<comment type="caution">
    <text evidence="2">The sequence shown here is derived from an EMBL/GenBank/DDBJ whole genome shotgun (WGS) entry which is preliminary data.</text>
</comment>
<dbReference type="GO" id="GO:0016787">
    <property type="term" value="F:hydrolase activity"/>
    <property type="evidence" value="ECO:0007669"/>
    <property type="project" value="UniProtKB-KW"/>
</dbReference>
<dbReference type="SUPFAM" id="SSF52266">
    <property type="entry name" value="SGNH hydrolase"/>
    <property type="match status" value="1"/>
</dbReference>
<feature type="domain" description="SGNH hydrolase-type esterase" evidence="1">
    <location>
        <begin position="6"/>
        <end position="184"/>
    </location>
</feature>
<evidence type="ECO:0000313" key="2">
    <source>
        <dbReference type="EMBL" id="GAA4443894.1"/>
    </source>
</evidence>
<keyword evidence="3" id="KW-1185">Reference proteome</keyword>
<proteinExistence type="predicted"/>
<dbReference type="CDD" id="cd01832">
    <property type="entry name" value="SGNH_hydrolase_like_1"/>
    <property type="match status" value="1"/>
</dbReference>
<accession>A0ABP8M5U2</accession>
<organism evidence="2 3">
    <name type="scientific">Pontibacter saemangeumensis</name>
    <dbReference type="NCBI Taxonomy" id="1084525"/>
    <lineage>
        <taxon>Bacteria</taxon>
        <taxon>Pseudomonadati</taxon>
        <taxon>Bacteroidota</taxon>
        <taxon>Cytophagia</taxon>
        <taxon>Cytophagales</taxon>
        <taxon>Hymenobacteraceae</taxon>
        <taxon>Pontibacter</taxon>
    </lineage>
</organism>